<dbReference type="InterPro" id="IPR037066">
    <property type="entry name" value="Plug_dom_sf"/>
</dbReference>
<dbReference type="Pfam" id="PF07715">
    <property type="entry name" value="Plug"/>
    <property type="match status" value="1"/>
</dbReference>
<proteinExistence type="inferred from homology"/>
<dbReference type="InterPro" id="IPR012910">
    <property type="entry name" value="Plug_dom"/>
</dbReference>
<feature type="domain" description="TonB-dependent receptor-like beta-barrel" evidence="6">
    <location>
        <begin position="471"/>
        <end position="1015"/>
    </location>
</feature>
<evidence type="ECO:0000256" key="4">
    <source>
        <dbReference type="RuleBase" id="RU003357"/>
    </source>
</evidence>
<keyword evidence="8" id="KW-0675">Receptor</keyword>
<evidence type="ECO:0000256" key="5">
    <source>
        <dbReference type="SAM" id="SignalP"/>
    </source>
</evidence>
<dbReference type="PANTHER" id="PTHR40980:SF3">
    <property type="entry name" value="TONB-DEPENDENT RECEPTOR-LIKE BETA-BARREL DOMAIN-CONTAINING PROTEIN"/>
    <property type="match status" value="1"/>
</dbReference>
<dbReference type="RefSeq" id="WP_183819848.1">
    <property type="nucleotide sequence ID" value="NZ_JACHOB010000009.1"/>
</dbReference>
<keyword evidence="4" id="KW-0798">TonB box</keyword>
<dbReference type="EMBL" id="JACHOB010000009">
    <property type="protein sequence ID" value="MBB4660366.1"/>
    <property type="molecule type" value="Genomic_DNA"/>
</dbReference>
<protein>
    <submittedName>
        <fullName evidence="8">TonB-dependent receptor</fullName>
    </submittedName>
</protein>
<comment type="similarity">
    <text evidence="4">Belongs to the TonB-dependent receptor family.</text>
</comment>
<keyword evidence="3" id="KW-0998">Cell outer membrane</keyword>
<dbReference type="GO" id="GO:0009279">
    <property type="term" value="C:cell outer membrane"/>
    <property type="evidence" value="ECO:0007669"/>
    <property type="project" value="UniProtKB-SubCell"/>
</dbReference>
<evidence type="ECO:0000313" key="9">
    <source>
        <dbReference type="Proteomes" id="UP000563524"/>
    </source>
</evidence>
<name>A0A840I5Z7_9PROT</name>
<feature type="domain" description="TonB-dependent receptor plug" evidence="7">
    <location>
        <begin position="60"/>
        <end position="154"/>
    </location>
</feature>
<feature type="chain" id="PRO_5032529006" evidence="5">
    <location>
        <begin position="28"/>
        <end position="1048"/>
    </location>
</feature>
<dbReference type="SUPFAM" id="SSF56935">
    <property type="entry name" value="Porins"/>
    <property type="match status" value="1"/>
</dbReference>
<keyword evidence="5" id="KW-0732">Signal</keyword>
<sequence length="1048" mass="113917">MKHSLGVRRLSALGVSFFALHTATAVGQDAAPESVESDQTQDVIIVRGVRGAQEQAIDTKRDGAQVLDAIAAEDIGKLPDVTIADSLQRVTGVQIRRSAGEGATVNVRGLPQVSTLLNGEQFLSAGSITSTQPNFTDIPSQLFLGASVYKSPTADQLVSGITGTINLQTRRPFDLDNGFNAAGGIEGSYGSVTEQWDPSLNGLVGFRGDRWGVLVSGAYSDLTLNNQYAGLQYGGNLHDETYQDATRSDGFVGAYSTGAGSPPSRAVPVGSCDEGTGAVRPCGFDVNGDGDANDMFFGEQSHLVRDQATQRQRLGLNASFQADLGGGFELVADGFYTNQDEYNRTVGFQFQSVNWQGATWTPRVFRDTGLQLPNYNHAGSGGELLNFYTTQVYDYNLPNFDSYSENNVVESQSSNFNVELNYDDGGPLTWSGRFIYGTASQDQDNSYLQFSLTDGVQWQPTGVGSYPSSLGGDRAFNPNGYRVNTLPASIDYTGETPVYTLPSELLTQLEDPARYALKTTASENNYERDSDLFVARWDGSYTFEDGFSIDAGIRYSQRDTTNYAFERLAPFYGGDGARIVTERDESGAPVAFAPAPEGCLVKWKAFDVSLNSGNVGDCQAPDGDGGFYTAGFVRPATQLGDGVRYFTGLADISGIPGLYVFDPKGMDDVEEFQNTLYPGNVEVEFGGRSYGVDISQWSGYLQGNFEGTAGVPYSGNAGVKIIQTKLDVTQTTTGDAVPYAGFNRVGGEVVTDRDFVDVLPSFNVAFDLTERLKLRMAYAKTMTLLDLNQWGGGLNLSYAIDTTFSPPIFRVNGGSQDGDPELDPWRADNYDVSLEYYLGEASLINVGYFYIDVDSFIESGTITRSDLPDLDGEVRGRQVAITSPIQGDGSALKGIEASWRQAFSDILPSENPLSYFGFDVNYTYSPSDTDAEDLDGNAIPFQDNSAHQSNVVAWFQGGPLQARVAYNFRSKRAGQSDYAGIPGFQLYQEPTHYLDASASYDVSDNLTVYLQGSNLTEENEQFYATFEDQFEHTQLFERRIIAGIRGRF</sequence>
<reference evidence="8 9" key="1">
    <citation type="submission" date="2020-08" db="EMBL/GenBank/DDBJ databases">
        <title>Genomic Encyclopedia of Type Strains, Phase IV (KMG-IV): sequencing the most valuable type-strain genomes for metagenomic binning, comparative biology and taxonomic classification.</title>
        <authorList>
            <person name="Goeker M."/>
        </authorList>
    </citation>
    <scope>NUCLEOTIDE SEQUENCE [LARGE SCALE GENOMIC DNA]</scope>
    <source>
        <strain evidence="8 9">DSM 102850</strain>
    </source>
</reference>
<organism evidence="8 9">
    <name type="scientific">Parvularcula dongshanensis</name>
    <dbReference type="NCBI Taxonomy" id="1173995"/>
    <lineage>
        <taxon>Bacteria</taxon>
        <taxon>Pseudomonadati</taxon>
        <taxon>Pseudomonadota</taxon>
        <taxon>Alphaproteobacteria</taxon>
        <taxon>Parvularculales</taxon>
        <taxon>Parvularculaceae</taxon>
        <taxon>Parvularcula</taxon>
    </lineage>
</organism>
<evidence type="ECO:0000256" key="3">
    <source>
        <dbReference type="ARBA" id="ARBA00023237"/>
    </source>
</evidence>
<dbReference type="AlphaFoldDB" id="A0A840I5Z7"/>
<dbReference type="Pfam" id="PF00593">
    <property type="entry name" value="TonB_dep_Rec_b-barrel"/>
    <property type="match status" value="1"/>
</dbReference>
<evidence type="ECO:0000256" key="2">
    <source>
        <dbReference type="ARBA" id="ARBA00023136"/>
    </source>
</evidence>
<comment type="subcellular location">
    <subcellularLocation>
        <location evidence="1 4">Cell outer membrane</location>
    </subcellularLocation>
</comment>
<dbReference type="Gene3D" id="2.170.130.10">
    <property type="entry name" value="TonB-dependent receptor, plug domain"/>
    <property type="match status" value="1"/>
</dbReference>
<evidence type="ECO:0000259" key="6">
    <source>
        <dbReference type="Pfam" id="PF00593"/>
    </source>
</evidence>
<dbReference type="NCBIfam" id="TIGR01782">
    <property type="entry name" value="TonB-Xanth-Caul"/>
    <property type="match status" value="1"/>
</dbReference>
<keyword evidence="9" id="KW-1185">Reference proteome</keyword>
<dbReference type="InterPro" id="IPR036942">
    <property type="entry name" value="Beta-barrel_TonB_sf"/>
</dbReference>
<dbReference type="InterPro" id="IPR010104">
    <property type="entry name" value="TonB_rcpt_bac"/>
</dbReference>
<feature type="signal peptide" evidence="5">
    <location>
        <begin position="1"/>
        <end position="27"/>
    </location>
</feature>
<keyword evidence="2 4" id="KW-0472">Membrane</keyword>
<evidence type="ECO:0000313" key="8">
    <source>
        <dbReference type="EMBL" id="MBB4660366.1"/>
    </source>
</evidence>
<comment type="caution">
    <text evidence="8">The sequence shown here is derived from an EMBL/GenBank/DDBJ whole genome shotgun (WGS) entry which is preliminary data.</text>
</comment>
<dbReference type="InterPro" id="IPR000531">
    <property type="entry name" value="Beta-barrel_TonB"/>
</dbReference>
<gene>
    <name evidence="8" type="ORF">GGQ59_002918</name>
</gene>
<accession>A0A840I5Z7</accession>
<evidence type="ECO:0000259" key="7">
    <source>
        <dbReference type="Pfam" id="PF07715"/>
    </source>
</evidence>
<dbReference type="Gene3D" id="2.40.170.20">
    <property type="entry name" value="TonB-dependent receptor, beta-barrel domain"/>
    <property type="match status" value="1"/>
</dbReference>
<evidence type="ECO:0000256" key="1">
    <source>
        <dbReference type="ARBA" id="ARBA00004442"/>
    </source>
</evidence>
<dbReference type="PANTHER" id="PTHR40980">
    <property type="entry name" value="PLUG DOMAIN-CONTAINING PROTEIN"/>
    <property type="match status" value="1"/>
</dbReference>
<dbReference type="Proteomes" id="UP000563524">
    <property type="component" value="Unassembled WGS sequence"/>
</dbReference>